<dbReference type="GO" id="GO:0050566">
    <property type="term" value="F:asparaginyl-tRNA synthase (glutamine-hydrolyzing) activity"/>
    <property type="evidence" value="ECO:0007669"/>
    <property type="project" value="RHEA"/>
</dbReference>
<name>A0A1F5SZU8_9BACT</name>
<keyword evidence="1" id="KW-0067">ATP-binding</keyword>
<dbReference type="NCBIfam" id="TIGR00135">
    <property type="entry name" value="gatC"/>
    <property type="match status" value="1"/>
</dbReference>
<dbReference type="Gene3D" id="1.10.20.60">
    <property type="entry name" value="Glu-tRNAGln amidotransferase C subunit, N-terminal domain"/>
    <property type="match status" value="1"/>
</dbReference>
<dbReference type="GO" id="GO:0006450">
    <property type="term" value="P:regulation of translational fidelity"/>
    <property type="evidence" value="ECO:0007669"/>
    <property type="project" value="InterPro"/>
</dbReference>
<dbReference type="PANTHER" id="PTHR15004">
    <property type="entry name" value="GLUTAMYL-TRNA(GLN) AMIDOTRANSFERASE SUBUNIT C, MITOCHONDRIAL"/>
    <property type="match status" value="1"/>
</dbReference>
<organism evidence="2 3">
    <name type="scientific">Candidatus Falkowbacteria bacterium RIFOXYC2_FULL_36_12</name>
    <dbReference type="NCBI Taxonomy" id="1798002"/>
    <lineage>
        <taxon>Bacteria</taxon>
        <taxon>Candidatus Falkowiibacteriota</taxon>
    </lineage>
</organism>
<comment type="caution">
    <text evidence="2">The sequence shown here is derived from an EMBL/GenBank/DDBJ whole genome shotgun (WGS) entry which is preliminary data.</text>
</comment>
<dbReference type="AlphaFoldDB" id="A0A1F5SZU8"/>
<dbReference type="EC" id="6.3.5.-" evidence="1"/>
<dbReference type="GO" id="GO:0070681">
    <property type="term" value="P:glutaminyl-tRNAGln biosynthesis via transamidation"/>
    <property type="evidence" value="ECO:0007669"/>
    <property type="project" value="TreeGrafter"/>
</dbReference>
<dbReference type="STRING" id="1798002.A2478_02805"/>
<protein>
    <recommendedName>
        <fullName evidence="1">Aspartyl/glutamyl-tRNA(Asn/Gln) amidotransferase subunit C</fullName>
        <shortName evidence="1">Asp/Glu-ADT subunit C</shortName>
        <ecNumber evidence="1">6.3.5.-</ecNumber>
    </recommendedName>
</protein>
<dbReference type="SUPFAM" id="SSF141000">
    <property type="entry name" value="Glu-tRNAGln amidotransferase C subunit"/>
    <property type="match status" value="1"/>
</dbReference>
<keyword evidence="1" id="KW-0547">Nucleotide-binding</keyword>
<gene>
    <name evidence="1" type="primary">gatC</name>
    <name evidence="2" type="ORF">A2478_02805</name>
</gene>
<dbReference type="Proteomes" id="UP000179001">
    <property type="component" value="Unassembled WGS sequence"/>
</dbReference>
<sequence length="96" mass="10916">MISKDEIEHLAKLAKLELTEQEKNKFTGQLDSILMYFNQIDEVDLDGVEVSDHITGLQNVMRPDVVSQDIDPDDLLRGVPEVEENQVKVKPVLNNQ</sequence>
<dbReference type="Pfam" id="PF02686">
    <property type="entry name" value="GatC"/>
    <property type="match status" value="1"/>
</dbReference>
<keyword evidence="1" id="KW-0648">Protein biosynthesis</keyword>
<comment type="subunit">
    <text evidence="1">Heterotrimer of A, B and C subunits.</text>
</comment>
<accession>A0A1F5SZU8</accession>
<comment type="catalytic activity">
    <reaction evidence="1">
        <text>L-glutamyl-tRNA(Gln) + L-glutamine + ATP + H2O = L-glutaminyl-tRNA(Gln) + L-glutamate + ADP + phosphate + H(+)</text>
        <dbReference type="Rhea" id="RHEA:17521"/>
        <dbReference type="Rhea" id="RHEA-COMP:9681"/>
        <dbReference type="Rhea" id="RHEA-COMP:9684"/>
        <dbReference type="ChEBI" id="CHEBI:15377"/>
        <dbReference type="ChEBI" id="CHEBI:15378"/>
        <dbReference type="ChEBI" id="CHEBI:29985"/>
        <dbReference type="ChEBI" id="CHEBI:30616"/>
        <dbReference type="ChEBI" id="CHEBI:43474"/>
        <dbReference type="ChEBI" id="CHEBI:58359"/>
        <dbReference type="ChEBI" id="CHEBI:78520"/>
        <dbReference type="ChEBI" id="CHEBI:78521"/>
        <dbReference type="ChEBI" id="CHEBI:456216"/>
    </reaction>
</comment>
<comment type="function">
    <text evidence="1">Allows the formation of correctly charged Asn-tRNA(Asn) or Gln-tRNA(Gln) through the transamidation of misacylated Asp-tRNA(Asn) or Glu-tRNA(Gln) in organisms which lack either or both of asparaginyl-tRNA or glutaminyl-tRNA synthetases. The reaction takes place in the presence of glutamine and ATP through an activated phospho-Asp-tRNA(Asn) or phospho-Glu-tRNA(Gln).</text>
</comment>
<keyword evidence="1" id="KW-0436">Ligase</keyword>
<evidence type="ECO:0000313" key="2">
    <source>
        <dbReference type="EMBL" id="OGF32230.1"/>
    </source>
</evidence>
<reference evidence="2 3" key="1">
    <citation type="journal article" date="2016" name="Nat. Commun.">
        <title>Thousands of microbial genomes shed light on interconnected biogeochemical processes in an aquifer system.</title>
        <authorList>
            <person name="Anantharaman K."/>
            <person name="Brown C.T."/>
            <person name="Hug L.A."/>
            <person name="Sharon I."/>
            <person name="Castelle C.J."/>
            <person name="Probst A.J."/>
            <person name="Thomas B.C."/>
            <person name="Singh A."/>
            <person name="Wilkins M.J."/>
            <person name="Karaoz U."/>
            <person name="Brodie E.L."/>
            <person name="Williams K.H."/>
            <person name="Hubbard S.S."/>
            <person name="Banfield J.F."/>
        </authorList>
    </citation>
    <scope>NUCLEOTIDE SEQUENCE [LARGE SCALE GENOMIC DNA]</scope>
</reference>
<dbReference type="PANTHER" id="PTHR15004:SF0">
    <property type="entry name" value="GLUTAMYL-TRNA(GLN) AMIDOTRANSFERASE SUBUNIT C, MITOCHONDRIAL"/>
    <property type="match status" value="1"/>
</dbReference>
<dbReference type="EMBL" id="MFGJ01000006">
    <property type="protein sequence ID" value="OGF32230.1"/>
    <property type="molecule type" value="Genomic_DNA"/>
</dbReference>
<proteinExistence type="inferred from homology"/>
<evidence type="ECO:0000313" key="3">
    <source>
        <dbReference type="Proteomes" id="UP000179001"/>
    </source>
</evidence>
<dbReference type="GO" id="GO:0006412">
    <property type="term" value="P:translation"/>
    <property type="evidence" value="ECO:0007669"/>
    <property type="project" value="UniProtKB-UniRule"/>
</dbReference>
<dbReference type="GO" id="GO:0050567">
    <property type="term" value="F:glutaminyl-tRNA synthase (glutamine-hydrolyzing) activity"/>
    <property type="evidence" value="ECO:0007669"/>
    <property type="project" value="UniProtKB-UniRule"/>
</dbReference>
<dbReference type="GO" id="GO:0005524">
    <property type="term" value="F:ATP binding"/>
    <property type="evidence" value="ECO:0007669"/>
    <property type="project" value="UniProtKB-KW"/>
</dbReference>
<evidence type="ECO:0000256" key="1">
    <source>
        <dbReference type="HAMAP-Rule" id="MF_00122"/>
    </source>
</evidence>
<comment type="catalytic activity">
    <reaction evidence="1">
        <text>L-aspartyl-tRNA(Asn) + L-glutamine + ATP + H2O = L-asparaginyl-tRNA(Asn) + L-glutamate + ADP + phosphate + 2 H(+)</text>
        <dbReference type="Rhea" id="RHEA:14513"/>
        <dbReference type="Rhea" id="RHEA-COMP:9674"/>
        <dbReference type="Rhea" id="RHEA-COMP:9677"/>
        <dbReference type="ChEBI" id="CHEBI:15377"/>
        <dbReference type="ChEBI" id="CHEBI:15378"/>
        <dbReference type="ChEBI" id="CHEBI:29985"/>
        <dbReference type="ChEBI" id="CHEBI:30616"/>
        <dbReference type="ChEBI" id="CHEBI:43474"/>
        <dbReference type="ChEBI" id="CHEBI:58359"/>
        <dbReference type="ChEBI" id="CHEBI:78515"/>
        <dbReference type="ChEBI" id="CHEBI:78516"/>
        <dbReference type="ChEBI" id="CHEBI:456216"/>
    </reaction>
</comment>
<dbReference type="HAMAP" id="MF_00122">
    <property type="entry name" value="GatC"/>
    <property type="match status" value="1"/>
</dbReference>
<comment type="similarity">
    <text evidence="1">Belongs to the GatC family.</text>
</comment>
<dbReference type="InterPro" id="IPR036113">
    <property type="entry name" value="Asp/Glu-ADT_sf_sub_c"/>
</dbReference>
<dbReference type="InterPro" id="IPR003837">
    <property type="entry name" value="GatC"/>
</dbReference>